<proteinExistence type="predicted"/>
<dbReference type="InParanoid" id="A0A0G4FDR1"/>
<dbReference type="Proteomes" id="UP000041254">
    <property type="component" value="Unassembled WGS sequence"/>
</dbReference>
<keyword evidence="3" id="KW-1185">Reference proteome</keyword>
<evidence type="ECO:0000313" key="3">
    <source>
        <dbReference type="Proteomes" id="UP000041254"/>
    </source>
</evidence>
<evidence type="ECO:0000313" key="2">
    <source>
        <dbReference type="EMBL" id="CEM11335.1"/>
    </source>
</evidence>
<gene>
    <name evidence="2" type="ORF">Vbra_22586</name>
</gene>
<feature type="region of interest" description="Disordered" evidence="1">
    <location>
        <begin position="364"/>
        <end position="388"/>
    </location>
</feature>
<feature type="compositionally biased region" description="Acidic residues" evidence="1">
    <location>
        <begin position="188"/>
        <end position="201"/>
    </location>
</feature>
<dbReference type="EMBL" id="CDMY01000414">
    <property type="protein sequence ID" value="CEM11335.1"/>
    <property type="molecule type" value="Genomic_DNA"/>
</dbReference>
<dbReference type="PhylomeDB" id="A0A0G4FDR1"/>
<feature type="region of interest" description="Disordered" evidence="1">
    <location>
        <begin position="181"/>
        <end position="208"/>
    </location>
</feature>
<organism evidence="2 3">
    <name type="scientific">Vitrella brassicaformis (strain CCMP3155)</name>
    <dbReference type="NCBI Taxonomy" id="1169540"/>
    <lineage>
        <taxon>Eukaryota</taxon>
        <taxon>Sar</taxon>
        <taxon>Alveolata</taxon>
        <taxon>Colpodellida</taxon>
        <taxon>Vitrellaceae</taxon>
        <taxon>Vitrella</taxon>
    </lineage>
</organism>
<reference evidence="2 3" key="1">
    <citation type="submission" date="2014-11" db="EMBL/GenBank/DDBJ databases">
        <authorList>
            <person name="Zhu J."/>
            <person name="Qi W."/>
            <person name="Song R."/>
        </authorList>
    </citation>
    <scope>NUCLEOTIDE SEQUENCE [LARGE SCALE GENOMIC DNA]</scope>
</reference>
<name>A0A0G4FDR1_VITBC</name>
<dbReference type="AlphaFoldDB" id="A0A0G4FDR1"/>
<accession>A0A0G4FDR1</accession>
<evidence type="ECO:0000256" key="1">
    <source>
        <dbReference type="SAM" id="MobiDB-lite"/>
    </source>
</evidence>
<feature type="region of interest" description="Disordered" evidence="1">
    <location>
        <begin position="48"/>
        <end position="70"/>
    </location>
</feature>
<dbReference type="VEuPathDB" id="CryptoDB:Vbra_22586"/>
<sequence length="750" mass="81386">MSRQPSSASPPYPSPTLVYELPVNDMIDLWGSCSVVALSLGLAEMDDPPAKAPRTAAPAQSDDPSNRAAPRSFTSLLDGDTWLNVASFQSVKERLAMSCISRAFYWAIYSLIRVINWHRPNHGLSCRGPGGSLVTFEQQQHAIILLPREGEVEKIGRARLFAFVSLQLVYHTDTLKAIQTTQAKAERDADDDSDDGAEDAPSDQPVAQVKGPEAVFPSVRSIEVDSLDGLHLFQQQKLVCPALERLTGKVLSEYEEYHVATFPLGKWGFMRATFDGSLAFMLGSSPSLSHLDIFPLLCCRVHSLPLDDQSSVVPLTTAALASLKNLHHVGHLTLSRSKWVAHNTETSKLVTLLRQLSLHSGSAAASSSSASADPPPLPSPSPSGAARKRQLKVICRLEVARDLVDPDNWSNDSVQTIQAAEEMGWEVVREGGGTYIDCRGATTEGPPTAETLKLVETIKRHAGGGDEVSLFGDDAGSGDPTSPHFSGIRFDGATRLDIDLTTDGPDVDAESFNSIPLWLTEDATLNSLSSVTEVSLGNYHGSGTYDVPTCDPEYLIPPATPNRLSRLLSSLPALTHVHMDWPNASAIMASEVLAYIQQGIKAKPLKTLAIRHDRPLSFSLPRTKAAAPVAFPSPHTIRQYPRVQDLSIEIGPFGEFSYDVASDQDIYTARAESVPERLRDLFRLVHELRPRHATLKLSERADILTASGDADQIKSQLDSLFRQGRTYEGGGGAGEGEGESVRYGICGWDD</sequence>
<protein>
    <submittedName>
        <fullName evidence="2">Uncharacterized protein</fullName>
    </submittedName>
</protein>